<proteinExistence type="predicted"/>
<accession>A0A1V8M161</accession>
<evidence type="ECO:0008006" key="3">
    <source>
        <dbReference type="Google" id="ProtNLM"/>
    </source>
</evidence>
<comment type="caution">
    <text evidence="1">The sequence shown here is derived from an EMBL/GenBank/DDBJ whole genome shotgun (WGS) entry which is preliminary data.</text>
</comment>
<dbReference type="Proteomes" id="UP000191980">
    <property type="component" value="Unassembled WGS sequence"/>
</dbReference>
<organism evidence="1 2">
    <name type="scientific">Methyloprofundus sedimenti</name>
    <dbReference type="NCBI Taxonomy" id="1420851"/>
    <lineage>
        <taxon>Bacteria</taxon>
        <taxon>Pseudomonadati</taxon>
        <taxon>Pseudomonadota</taxon>
        <taxon>Gammaproteobacteria</taxon>
        <taxon>Methylococcales</taxon>
        <taxon>Methylococcaceae</taxon>
        <taxon>Methyloprofundus</taxon>
    </lineage>
</organism>
<evidence type="ECO:0000313" key="2">
    <source>
        <dbReference type="Proteomes" id="UP000191980"/>
    </source>
</evidence>
<reference evidence="1 2" key="1">
    <citation type="submission" date="2015-12" db="EMBL/GenBank/DDBJ databases">
        <authorList>
            <person name="Shamseldin A."/>
            <person name="Moawad H."/>
            <person name="Abd El-Rahim W.M."/>
            <person name="Sadowsky M.J."/>
        </authorList>
    </citation>
    <scope>NUCLEOTIDE SEQUENCE [LARGE SCALE GENOMIC DNA]</scope>
    <source>
        <strain evidence="1 2">WF1</strain>
    </source>
</reference>
<gene>
    <name evidence="1" type="ORF">AU255_17600</name>
</gene>
<dbReference type="EMBL" id="LPUF01000004">
    <property type="protein sequence ID" value="OQK15289.1"/>
    <property type="molecule type" value="Genomic_DNA"/>
</dbReference>
<sequence length="61" mass="7119">MVISIAFNLFSEAFVAIDGSKFKADNNCDRNYTQDKLKRRLELIDERIGRYLGVCRIKSYI</sequence>
<name>A0A1V8M161_9GAMM</name>
<keyword evidence="2" id="KW-1185">Reference proteome</keyword>
<evidence type="ECO:0000313" key="1">
    <source>
        <dbReference type="EMBL" id="OQK15289.1"/>
    </source>
</evidence>
<protein>
    <recommendedName>
        <fullName evidence="3">Transposase DDE domain-containing protein</fullName>
    </recommendedName>
</protein>
<dbReference type="AlphaFoldDB" id="A0A1V8M161"/>